<evidence type="ECO:0000313" key="4">
    <source>
        <dbReference type="RefSeq" id="XP_003748659.1"/>
    </source>
</evidence>
<feature type="region of interest" description="Disordered" evidence="1">
    <location>
        <begin position="134"/>
        <end position="164"/>
    </location>
</feature>
<accession>A0AAJ6QZ52</accession>
<gene>
    <name evidence="4" type="primary">LOC100904586</name>
</gene>
<keyword evidence="2" id="KW-0732">Signal</keyword>
<dbReference type="KEGG" id="goe:100904586"/>
<feature type="chain" id="PRO_5042527742" evidence="2">
    <location>
        <begin position="22"/>
        <end position="164"/>
    </location>
</feature>
<proteinExistence type="predicted"/>
<dbReference type="RefSeq" id="XP_003748659.1">
    <property type="nucleotide sequence ID" value="XM_003748611.1"/>
</dbReference>
<evidence type="ECO:0000313" key="3">
    <source>
        <dbReference type="Proteomes" id="UP000694867"/>
    </source>
</evidence>
<evidence type="ECO:0000256" key="2">
    <source>
        <dbReference type="SAM" id="SignalP"/>
    </source>
</evidence>
<keyword evidence="3" id="KW-1185">Reference proteome</keyword>
<organism evidence="3 4">
    <name type="scientific">Galendromus occidentalis</name>
    <name type="common">western predatory mite</name>
    <dbReference type="NCBI Taxonomy" id="34638"/>
    <lineage>
        <taxon>Eukaryota</taxon>
        <taxon>Metazoa</taxon>
        <taxon>Ecdysozoa</taxon>
        <taxon>Arthropoda</taxon>
        <taxon>Chelicerata</taxon>
        <taxon>Arachnida</taxon>
        <taxon>Acari</taxon>
        <taxon>Parasitiformes</taxon>
        <taxon>Mesostigmata</taxon>
        <taxon>Gamasina</taxon>
        <taxon>Phytoseioidea</taxon>
        <taxon>Phytoseiidae</taxon>
        <taxon>Typhlodrominae</taxon>
        <taxon>Galendromus</taxon>
    </lineage>
</organism>
<dbReference type="Proteomes" id="UP000694867">
    <property type="component" value="Unplaced"/>
</dbReference>
<protein>
    <submittedName>
        <fullName evidence="4">Uncharacterized protein LOC100904586</fullName>
    </submittedName>
</protein>
<name>A0AAJ6QZ52_9ACAR</name>
<dbReference type="AlphaFoldDB" id="A0AAJ6QZ52"/>
<feature type="signal peptide" evidence="2">
    <location>
        <begin position="1"/>
        <end position="21"/>
    </location>
</feature>
<feature type="compositionally biased region" description="Basic and acidic residues" evidence="1">
    <location>
        <begin position="134"/>
        <end position="151"/>
    </location>
</feature>
<reference evidence="4" key="1">
    <citation type="submission" date="2025-08" db="UniProtKB">
        <authorList>
            <consortium name="RefSeq"/>
        </authorList>
    </citation>
    <scope>IDENTIFICATION</scope>
</reference>
<evidence type="ECO:0000256" key="1">
    <source>
        <dbReference type="SAM" id="MobiDB-lite"/>
    </source>
</evidence>
<dbReference type="GeneID" id="100904586"/>
<sequence>MFASSPVRVALLIALVSGANCIPWPRNETVDLWDHGVQGRCPPFPNCAPGHTCAVYQHPNNCPVCKCVECPQRTCVPRRDELCHWNEDDGEPGCGGCRCEACPPVSQCQSGCFKVVPQIGCSFCKCRDSEKEVGHNRHTDANADETQRQKLESPGTGAADPTDP</sequence>